<evidence type="ECO:0000256" key="2">
    <source>
        <dbReference type="ARBA" id="ARBA00008078"/>
    </source>
</evidence>
<dbReference type="EC" id="4.6.1.16" evidence="3"/>
<gene>
    <name evidence="15" type="ORF">KC01_LOCUS3373</name>
</gene>
<dbReference type="GO" id="GO:0003676">
    <property type="term" value="F:nucleic acid binding"/>
    <property type="evidence" value="ECO:0007669"/>
    <property type="project" value="InterPro"/>
</dbReference>
<reference evidence="15 16" key="1">
    <citation type="submission" date="2024-04" db="EMBL/GenBank/DDBJ databases">
        <authorList>
            <person name="Waldvogel A.-M."/>
            <person name="Schoenle A."/>
        </authorList>
    </citation>
    <scope>NUCLEOTIDE SEQUENCE [LARGE SCALE GENOMIC DNA]</scope>
</reference>
<dbReference type="InterPro" id="IPR011856">
    <property type="entry name" value="tRNA_endonuc-like_dom_sf"/>
</dbReference>
<feature type="domain" description="tRNA intron endonuclease catalytic" evidence="14">
    <location>
        <begin position="128"/>
        <end position="201"/>
    </location>
</feature>
<keyword evidence="4" id="KW-0507">mRNA processing</keyword>
<keyword evidence="7" id="KW-0539">Nucleus</keyword>
<evidence type="ECO:0000256" key="3">
    <source>
        <dbReference type="ARBA" id="ARBA00012573"/>
    </source>
</evidence>
<dbReference type="NCBIfam" id="TIGR00324">
    <property type="entry name" value="endA"/>
    <property type="match status" value="1"/>
</dbReference>
<keyword evidence="16" id="KW-1185">Reference proteome</keyword>
<evidence type="ECO:0000256" key="13">
    <source>
        <dbReference type="ARBA" id="ARBA00076724"/>
    </source>
</evidence>
<dbReference type="GO" id="GO:0000379">
    <property type="term" value="P:tRNA-type intron splice site recognition and cleavage"/>
    <property type="evidence" value="ECO:0007669"/>
    <property type="project" value="TreeGrafter"/>
</dbReference>
<evidence type="ECO:0000256" key="4">
    <source>
        <dbReference type="ARBA" id="ARBA00022664"/>
    </source>
</evidence>
<evidence type="ECO:0000313" key="16">
    <source>
        <dbReference type="Proteomes" id="UP001497482"/>
    </source>
</evidence>
<evidence type="ECO:0000256" key="8">
    <source>
        <dbReference type="ARBA" id="ARBA00034031"/>
    </source>
</evidence>
<dbReference type="Proteomes" id="UP001497482">
    <property type="component" value="Chromosome 10"/>
</dbReference>
<evidence type="ECO:0000256" key="5">
    <source>
        <dbReference type="ARBA" id="ARBA00022694"/>
    </source>
</evidence>
<dbReference type="SUPFAM" id="SSF53032">
    <property type="entry name" value="tRNA-intron endonuclease catalytic domain-like"/>
    <property type="match status" value="1"/>
</dbReference>
<keyword evidence="5" id="KW-0819">tRNA processing</keyword>
<dbReference type="InterPro" id="IPR006677">
    <property type="entry name" value="tRNA_intron_Endonuc_cat-like"/>
</dbReference>
<comment type="catalytic activity">
    <reaction evidence="8">
        <text>pretRNA = a 3'-half-tRNA molecule with a 5'-OH end + a 5'-half-tRNA molecule with a 2',3'-cyclic phosphate end + an intron with a 2',3'-cyclic phosphate and a 5'-hydroxyl terminus.</text>
        <dbReference type="EC" id="4.6.1.16"/>
    </reaction>
</comment>
<protein>
    <recommendedName>
        <fullName evidence="11">tRNA-splicing endonuclease subunit SEN34</fullName>
        <ecNumber evidence="3">4.6.1.16</ecNumber>
    </recommendedName>
    <alternativeName>
        <fullName evidence="12 13">tRNA-intron endonuclease SEN34</fullName>
    </alternativeName>
    <alternativeName>
        <fullName evidence="10">tRNA-splicing endonuclease subunit Sen34</fullName>
    </alternativeName>
</protein>
<keyword evidence="6" id="KW-0456">Lyase</keyword>
<comment type="subcellular location">
    <subcellularLocation>
        <location evidence="1">Nucleus</location>
        <location evidence="1">Nucleolus</location>
    </subcellularLocation>
</comment>
<dbReference type="AlphaFoldDB" id="A0AAV2J5U4"/>
<dbReference type="GO" id="GO:0000213">
    <property type="term" value="F:tRNA-intron lyase activity"/>
    <property type="evidence" value="ECO:0007669"/>
    <property type="project" value="UniProtKB-EC"/>
</dbReference>
<name>A0AAV2J5U4_KNICA</name>
<evidence type="ECO:0000256" key="7">
    <source>
        <dbReference type="ARBA" id="ARBA00023242"/>
    </source>
</evidence>
<dbReference type="FunFam" id="3.40.1350.10:FF:000002">
    <property type="entry name" value="tRNA-splicing endonuclease subunit Sen34"/>
    <property type="match status" value="1"/>
</dbReference>
<evidence type="ECO:0000313" key="15">
    <source>
        <dbReference type="EMBL" id="CAL1571227.1"/>
    </source>
</evidence>
<dbReference type="GO" id="GO:0005730">
    <property type="term" value="C:nucleolus"/>
    <property type="evidence" value="ECO:0007669"/>
    <property type="project" value="UniProtKB-SubCell"/>
</dbReference>
<dbReference type="PANTHER" id="PTHR13070:SF0">
    <property type="entry name" value="TRNA-SPLICING ENDONUCLEASE SUBUNIT SEN34"/>
    <property type="match status" value="1"/>
</dbReference>
<accession>A0AAV2J5U4</accession>
<organism evidence="15 16">
    <name type="scientific">Knipowitschia caucasica</name>
    <name type="common">Caucasian dwarf goby</name>
    <name type="synonym">Pomatoschistus caucasicus</name>
    <dbReference type="NCBI Taxonomy" id="637954"/>
    <lineage>
        <taxon>Eukaryota</taxon>
        <taxon>Metazoa</taxon>
        <taxon>Chordata</taxon>
        <taxon>Craniata</taxon>
        <taxon>Vertebrata</taxon>
        <taxon>Euteleostomi</taxon>
        <taxon>Actinopterygii</taxon>
        <taxon>Neopterygii</taxon>
        <taxon>Teleostei</taxon>
        <taxon>Neoteleostei</taxon>
        <taxon>Acanthomorphata</taxon>
        <taxon>Gobiaria</taxon>
        <taxon>Gobiiformes</taxon>
        <taxon>Gobioidei</taxon>
        <taxon>Gobiidae</taxon>
        <taxon>Gobiinae</taxon>
        <taxon>Knipowitschia</taxon>
    </lineage>
</organism>
<evidence type="ECO:0000256" key="6">
    <source>
        <dbReference type="ARBA" id="ARBA00023239"/>
    </source>
</evidence>
<evidence type="ECO:0000256" key="10">
    <source>
        <dbReference type="ARBA" id="ARBA00070643"/>
    </source>
</evidence>
<dbReference type="EMBL" id="OZ035832">
    <property type="protein sequence ID" value="CAL1571227.1"/>
    <property type="molecule type" value="Genomic_DNA"/>
</dbReference>
<dbReference type="InterPro" id="IPR036167">
    <property type="entry name" value="tRNA_intron_Endo_cat-like_sf"/>
</dbReference>
<comment type="similarity">
    <text evidence="2">Belongs to the tRNA-intron endonuclease family.</text>
</comment>
<dbReference type="InterPro" id="IPR006676">
    <property type="entry name" value="tRNA_splic"/>
</dbReference>
<dbReference type="PANTHER" id="PTHR13070">
    <property type="entry name" value="TRNA-SPLICING ENDONUCLEASE SUBUNIT SEN34-RELATED"/>
    <property type="match status" value="1"/>
</dbReference>
<dbReference type="Pfam" id="PF01974">
    <property type="entry name" value="tRNA_int_endo"/>
    <property type="match status" value="1"/>
</dbReference>
<dbReference type="GO" id="GO:0006397">
    <property type="term" value="P:mRNA processing"/>
    <property type="evidence" value="ECO:0007669"/>
    <property type="project" value="UniProtKB-KW"/>
</dbReference>
<dbReference type="CDD" id="cd22363">
    <property type="entry name" value="tRNA-intron_lyase_C"/>
    <property type="match status" value="1"/>
</dbReference>
<evidence type="ECO:0000259" key="14">
    <source>
        <dbReference type="Pfam" id="PF01974"/>
    </source>
</evidence>
<evidence type="ECO:0000256" key="12">
    <source>
        <dbReference type="ARBA" id="ARBA00075884"/>
    </source>
</evidence>
<dbReference type="Gene3D" id="3.40.1350.10">
    <property type="match status" value="1"/>
</dbReference>
<sequence length="218" mass="24142">MQREEMELLWSVQELRAVRGSGLMGAMEANAEEANAKERQEQQWEEFVGRSLEQQQRLALEDRKCALMSSLSGAALDASLAALDSFVFPRSALSVQISTCRQGLPVQPIRGQQKPLEAMGVIPCGEGRVQVFSDLRRRGFCLTSGGKFGADFLVYPGDPLRFHAHFMAVCVQQGEPLSLRDVLSWIRLSSNVKKTLLLCSQCPEGGILYSSLQWSSMS</sequence>
<comment type="subunit">
    <text evidence="9">tRNA splicing endonuclease is a heterotetramer composed of TSEN2, TSEN15, TSEN34/LENG5 and TSEN54. tRNA splicing endonuclease complex also contains proteins of the pre-mRNA 3'-end processing machinery such as CLP1, CPSF1, CPSF4 and CSTF2.</text>
</comment>
<evidence type="ECO:0000256" key="1">
    <source>
        <dbReference type="ARBA" id="ARBA00004604"/>
    </source>
</evidence>
<evidence type="ECO:0000256" key="11">
    <source>
        <dbReference type="ARBA" id="ARBA00070870"/>
    </source>
</evidence>
<evidence type="ECO:0000256" key="9">
    <source>
        <dbReference type="ARBA" id="ARBA00064779"/>
    </source>
</evidence>
<proteinExistence type="inferred from homology"/>